<keyword evidence="1" id="KW-0131">Cell cycle</keyword>
<dbReference type="GO" id="GO:0051301">
    <property type="term" value="P:cell division"/>
    <property type="evidence" value="ECO:0007669"/>
    <property type="project" value="UniProtKB-KW"/>
</dbReference>
<comment type="pathway">
    <text evidence="1">Cell wall biogenesis; peptidoglycan biosynthesis.</text>
</comment>
<dbReference type="GO" id="GO:0005737">
    <property type="term" value="C:cytoplasm"/>
    <property type="evidence" value="ECO:0007669"/>
    <property type="project" value="UniProtKB-UniRule"/>
</dbReference>
<evidence type="ECO:0000259" key="2">
    <source>
        <dbReference type="Pfam" id="PF26298"/>
    </source>
</evidence>
<keyword evidence="1" id="KW-0413">Isomerase</keyword>
<keyword evidence="1" id="KW-0573">Peptidoglycan synthesis</keyword>
<dbReference type="EC" id="5.1.1.23" evidence="1"/>
<dbReference type="InterPro" id="IPR043689">
    <property type="entry name" value="MurL"/>
</dbReference>
<dbReference type="AlphaFoldDB" id="A0A938X7X6"/>
<keyword evidence="1" id="KW-0961">Cell wall biogenesis/degradation</keyword>
<keyword evidence="1" id="KW-0132">Cell division</keyword>
<proteinExistence type="inferred from homology"/>
<dbReference type="Pfam" id="PF26299">
    <property type="entry name" value="MurL_N"/>
    <property type="match status" value="1"/>
</dbReference>
<evidence type="ECO:0000313" key="5">
    <source>
        <dbReference type="Proteomes" id="UP000705508"/>
    </source>
</evidence>
<gene>
    <name evidence="1" type="primary">murL</name>
    <name evidence="4" type="ORF">H6A20_00435</name>
</gene>
<dbReference type="GO" id="GO:0008360">
    <property type="term" value="P:regulation of cell shape"/>
    <property type="evidence" value="ECO:0007669"/>
    <property type="project" value="UniProtKB-KW"/>
</dbReference>
<sequence>MYSYTDLRKKYPEFVYHGYEIGEDDSRVGIVYDFEIPGLASFHPTWEFPKKPGETRCFRENGTFRKLAFSLGMVELISYWKTACPPVVTVEAGSLDGEQILWWKDLYFNGLGEFYYTNGIEENQEDFMEIRSAGALEQAQDAPLGPEAQGYLVPVGGGKDSAVTLSLLEGEKEKNCCYIINPRGATLKTVERAGYGEERLVCAKRTLDRNMLELNRQGFLNGHTPYSAIVAFSATIAAYMRGIRYIALSNESSANESTVEGSTVNHQYSKSFRFEKAFHDYEKAYIASGTYYFSMLRPLSEFQIARYFATCRQFHDIFRSCNAGSKEDKWCGHCPKCLFVCLILSPFLSRKEITDIFGRDMLEDPDMLEDFRKLTGMEKEKPFECVGSRDEVNAAVNLTINRLEQDGEALPELFRYYKEAGLYRKEDPDSRRFFTYYDEENLLPAACGALVKEKCL</sequence>
<reference evidence="4" key="1">
    <citation type="submission" date="2020-08" db="EMBL/GenBank/DDBJ databases">
        <authorList>
            <person name="Cejkova D."/>
            <person name="Kubasova T."/>
            <person name="Jahodarova E."/>
            <person name="Rychlik I."/>
        </authorList>
    </citation>
    <scope>NUCLEOTIDE SEQUENCE</scope>
    <source>
        <strain evidence="4">An582</strain>
    </source>
</reference>
<organism evidence="4 5">
    <name type="scientific">Mordavella massiliensis</name>
    <dbReference type="NCBI Taxonomy" id="1871024"/>
    <lineage>
        <taxon>Bacteria</taxon>
        <taxon>Bacillati</taxon>
        <taxon>Bacillota</taxon>
        <taxon>Clostridia</taxon>
        <taxon>Eubacteriales</taxon>
        <taxon>Clostridiaceae</taxon>
        <taxon>Mordavella</taxon>
    </lineage>
</organism>
<evidence type="ECO:0000259" key="3">
    <source>
        <dbReference type="Pfam" id="PF26299"/>
    </source>
</evidence>
<comment type="function">
    <text evidence="1">Cell wall formation. Catalyzes epimerization of the terminal L-glutamate in UDP-N-acetyl-alpha-D-muramoyl-L-alanyl-L-glutamate.</text>
</comment>
<name>A0A938X7X6_9CLOT</name>
<keyword evidence="1" id="KW-0133">Cell shape</keyword>
<dbReference type="GO" id="GO:0009252">
    <property type="term" value="P:peptidoglycan biosynthetic process"/>
    <property type="evidence" value="ECO:0007669"/>
    <property type="project" value="UniProtKB-UniRule"/>
</dbReference>
<protein>
    <recommendedName>
        <fullName evidence="1">UDP-N-acetyl-alpha-D-muramoyl-L-alanyl-L-glutamate epimerase</fullName>
        <ecNumber evidence="1">5.1.1.23</ecNumber>
    </recommendedName>
    <alternativeName>
        <fullName evidence="1">UDP-MurNAc-L-Ala-L-Glu epimerase</fullName>
    </alternativeName>
</protein>
<feature type="domain" description="MurL C-terminal" evidence="2">
    <location>
        <begin position="318"/>
        <end position="406"/>
    </location>
</feature>
<comment type="catalytic activity">
    <reaction evidence="1">
        <text>UDP-N-acetyl-alpha-D-muramoyl-L-alanyl-L-glutamate + ATP + H2O = UDP-N-acetyl-alpha-D-muramoyl-L-alanyl-D-glutamate + AMP + diphosphate + H(+)</text>
        <dbReference type="Rhea" id="RHEA:58812"/>
        <dbReference type="ChEBI" id="CHEBI:15377"/>
        <dbReference type="ChEBI" id="CHEBI:15378"/>
        <dbReference type="ChEBI" id="CHEBI:30616"/>
        <dbReference type="ChEBI" id="CHEBI:33019"/>
        <dbReference type="ChEBI" id="CHEBI:83900"/>
        <dbReference type="ChEBI" id="CHEBI:142725"/>
        <dbReference type="ChEBI" id="CHEBI:456215"/>
        <dbReference type="EC" id="5.1.1.23"/>
    </reaction>
</comment>
<dbReference type="InterPro" id="IPR058741">
    <property type="entry name" value="MurL_C"/>
</dbReference>
<reference evidence="4" key="2">
    <citation type="journal article" date="2021" name="Sci. Rep.">
        <title>The distribution of antibiotic resistance genes in chicken gut microbiota commensals.</title>
        <authorList>
            <person name="Juricova H."/>
            <person name="Matiasovicova J."/>
            <person name="Kubasova T."/>
            <person name="Cejkova D."/>
            <person name="Rychlik I."/>
        </authorList>
    </citation>
    <scope>NUCLEOTIDE SEQUENCE</scope>
    <source>
        <strain evidence="4">An582</strain>
    </source>
</reference>
<comment type="similarity">
    <text evidence="1">Belongs to the MurL family.</text>
</comment>
<dbReference type="HAMAP" id="MF_02209">
    <property type="entry name" value="MurL"/>
    <property type="match status" value="1"/>
</dbReference>
<comment type="caution">
    <text evidence="4">The sequence shown here is derived from an EMBL/GenBank/DDBJ whole genome shotgun (WGS) entry which is preliminary data.</text>
</comment>
<dbReference type="GO" id="GO:0016855">
    <property type="term" value="F:racemase and epimerase activity, acting on amino acids and derivatives"/>
    <property type="evidence" value="ECO:0007669"/>
    <property type="project" value="UniProtKB-UniRule"/>
</dbReference>
<dbReference type="Pfam" id="PF26298">
    <property type="entry name" value="MurL_epimerase_C"/>
    <property type="match status" value="1"/>
</dbReference>
<dbReference type="GO" id="GO:0071555">
    <property type="term" value="P:cell wall organization"/>
    <property type="evidence" value="ECO:0007669"/>
    <property type="project" value="UniProtKB-KW"/>
</dbReference>
<evidence type="ECO:0000256" key="1">
    <source>
        <dbReference type="HAMAP-Rule" id="MF_02209"/>
    </source>
</evidence>
<feature type="domain" description="MurL N-terminal" evidence="3">
    <location>
        <begin position="8"/>
        <end position="295"/>
    </location>
</feature>
<evidence type="ECO:0000313" key="4">
    <source>
        <dbReference type="EMBL" id="MBM6947130.1"/>
    </source>
</evidence>
<dbReference type="Proteomes" id="UP000705508">
    <property type="component" value="Unassembled WGS sequence"/>
</dbReference>
<dbReference type="RefSeq" id="WP_204905188.1">
    <property type="nucleotide sequence ID" value="NZ_JACJKS010000001.1"/>
</dbReference>
<dbReference type="InterPro" id="IPR058740">
    <property type="entry name" value="MurL_N"/>
</dbReference>
<dbReference type="EMBL" id="JACJKS010000001">
    <property type="protein sequence ID" value="MBM6947130.1"/>
    <property type="molecule type" value="Genomic_DNA"/>
</dbReference>
<accession>A0A938X7X6</accession>